<dbReference type="AlphaFoldDB" id="A0A7J6ANM2"/>
<dbReference type="Proteomes" id="UP000593565">
    <property type="component" value="Unassembled WGS sequence"/>
</dbReference>
<feature type="compositionally biased region" description="Basic residues" evidence="2">
    <location>
        <begin position="1094"/>
        <end position="1106"/>
    </location>
</feature>
<feature type="compositionally biased region" description="Basic and acidic residues" evidence="2">
    <location>
        <begin position="1107"/>
        <end position="1137"/>
    </location>
</feature>
<dbReference type="InterPro" id="IPR010798">
    <property type="entry name" value="Triadin"/>
</dbReference>
<feature type="region of interest" description="Disordered" evidence="2">
    <location>
        <begin position="894"/>
        <end position="953"/>
    </location>
</feature>
<keyword evidence="3" id="KW-0472">Membrane</keyword>
<feature type="compositionally biased region" description="Polar residues" evidence="2">
    <location>
        <begin position="687"/>
        <end position="701"/>
    </location>
</feature>
<keyword evidence="5" id="KW-1185">Reference proteome</keyword>
<feature type="transmembrane region" description="Helical" evidence="3">
    <location>
        <begin position="45"/>
        <end position="66"/>
    </location>
</feature>
<sequence length="1172" mass="130878">MTNETEGSGAEPVTMDVRNQEVLHLTPPEVINHGFMKVLKRPVQWLIITALLVSWSAAGIVMFDFVTDEQLSNLQHMSADPVTAVNEAVEGFTDKMSSFKDIFHNAREYAPAVITDPVAAVNQWADASTSFLLGIHESEGVTSVLKPGGDVLDEMNGRIRSLVGYLFHMFEGLLDAVILGPLEMVAEAAANISDMVKVILRSFRATFEGVEVWIPKTSTSPMELASDVLEGAQNFKNNIVTHVSNLFSGDEGGGDLKFDPVKVVTDTVEELSDRRDMFLAYLSNILMEDKDDAPHVIRRKGEFLPPKEKVAELLGRKKDAAYLSLKRQLLKADFAKWNTKDVETTDVKVQRKASEADGGDVGLVESLDVVSDDDPAGTTEHVADVMDDQDTSGLEEEVIHQGTDLHEVDLGKDIEDTSDALGEVGMESILEMADEDPVETVSASLIDEEDENEQVDDHPTQTGDASSELVVEEKVNIDRVVDDEQPVESISIVDPKDQVNVDAGSEALGEEESVENVDVSDFIGEEEPVKLPKSAIKKTDEDQTFSDATINEESVKPTVSNAGRTFKPSRKKEPVETVSGGRFGEGPVKLPDTVTNENDEDRTEIKTGDTFSEATVQEESVLTNVEDFKPIASKNADEDQSETSVTSTESPFKMESFDVSFIVHEDKPINSTQFPTKDTDEEETKMDASTETVVQELSTTESSRDARDELKDKVEEKVTEEAIREVKEDQVEKAVKKDNGVDSENLDSKAHAVRAPFRIEDDVIQSDDENNNNNDRKRQPVKRDHVRPGATSKETDQREDERHEENEKVLEQERIAKEEKARQEVYKVIQEMRAVKAAEKAEKKLEKDKEREKKKEEPVKDKLKEKPKEDVSKKAEIKAVKVATEKVEALVIKKEAKAKEEKAKPARIQKEKAKPEPAPKQKAKPEPAPKEKAKPEPAAKEAEVSKDKAKPVPVKEPEVAIPVVYPSAKDIAMEVELLKAINQKLSILDLLRKDIGEIRTDLEVTQSQIDQLRMDNRTLKEPKEFKEKAKPAVMKKRPGPLKEKLKISTVVKGREALKNITKAAAVKKERVLKNITKGAFGKKEEQAPKEKVRLEHKKKEIPKKKITPVEKLPEKEKPTEMTSSEKKVKKDDTEVTKGPEPAEEEEVPYFQCFYVDEYDIQYPFFPFSPSFL</sequence>
<dbReference type="GO" id="GO:0005102">
    <property type="term" value="F:signaling receptor binding"/>
    <property type="evidence" value="ECO:0007669"/>
    <property type="project" value="InterPro"/>
</dbReference>
<feature type="compositionally biased region" description="Basic and acidic residues" evidence="2">
    <location>
        <begin position="774"/>
        <end position="817"/>
    </location>
</feature>
<accession>A0A7J6ANM2</accession>
<feature type="compositionally biased region" description="Polar residues" evidence="2">
    <location>
        <begin position="545"/>
        <end position="563"/>
    </location>
</feature>
<keyword evidence="3" id="KW-1133">Transmembrane helix</keyword>
<comment type="subcellular location">
    <subcellularLocation>
        <location evidence="1">Sarcoplasmic reticulum membrane</location>
        <topology evidence="1">Single-pass type II membrane protein</topology>
    </subcellularLocation>
</comment>
<dbReference type="PANTHER" id="PTHR14106">
    <property type="entry name" value="TRIADIN"/>
    <property type="match status" value="1"/>
</dbReference>
<name>A0A7J6ANM2_AMEME</name>
<comment type="caution">
    <text evidence="4">The sequence shown here is derived from an EMBL/GenBank/DDBJ whole genome shotgun (WGS) entry which is preliminary data.</text>
</comment>
<evidence type="ECO:0000256" key="3">
    <source>
        <dbReference type="SAM" id="Phobius"/>
    </source>
</evidence>
<keyword evidence="3" id="KW-0812">Transmembrane</keyword>
<evidence type="ECO:0008006" key="6">
    <source>
        <dbReference type="Google" id="ProtNLM"/>
    </source>
</evidence>
<feature type="region of interest" description="Disordered" evidence="2">
    <location>
        <begin position="1082"/>
        <end position="1142"/>
    </location>
</feature>
<organism evidence="4 5">
    <name type="scientific">Ameiurus melas</name>
    <name type="common">Black bullhead</name>
    <name type="synonym">Silurus melas</name>
    <dbReference type="NCBI Taxonomy" id="219545"/>
    <lineage>
        <taxon>Eukaryota</taxon>
        <taxon>Metazoa</taxon>
        <taxon>Chordata</taxon>
        <taxon>Craniata</taxon>
        <taxon>Vertebrata</taxon>
        <taxon>Euteleostomi</taxon>
        <taxon>Actinopterygii</taxon>
        <taxon>Neopterygii</taxon>
        <taxon>Teleostei</taxon>
        <taxon>Ostariophysi</taxon>
        <taxon>Siluriformes</taxon>
        <taxon>Ictaluridae</taxon>
        <taxon>Ameiurus</taxon>
    </lineage>
</organism>
<dbReference type="GO" id="GO:0033017">
    <property type="term" value="C:sarcoplasmic reticulum membrane"/>
    <property type="evidence" value="ECO:0007669"/>
    <property type="project" value="UniProtKB-SubCell"/>
</dbReference>
<proteinExistence type="predicted"/>
<evidence type="ECO:0000313" key="4">
    <source>
        <dbReference type="EMBL" id="KAF4083669.1"/>
    </source>
</evidence>
<dbReference type="EMBL" id="JAAGNN010000010">
    <property type="protein sequence ID" value="KAF4083669.1"/>
    <property type="molecule type" value="Genomic_DNA"/>
</dbReference>
<feature type="region of interest" description="Disordered" evidence="2">
    <location>
        <begin position="1014"/>
        <end position="1041"/>
    </location>
</feature>
<feature type="compositionally biased region" description="Basic and acidic residues" evidence="2">
    <location>
        <begin position="1014"/>
        <end position="1030"/>
    </location>
</feature>
<feature type="compositionally biased region" description="Basic and acidic residues" evidence="2">
    <location>
        <begin position="702"/>
        <end position="750"/>
    </location>
</feature>
<feature type="compositionally biased region" description="Polar residues" evidence="2">
    <location>
        <begin position="609"/>
        <end position="623"/>
    </location>
</feature>
<gene>
    <name evidence="4" type="ORF">AMELA_G00119390</name>
</gene>
<feature type="region of interest" description="Disordered" evidence="2">
    <location>
        <begin position="836"/>
        <end position="878"/>
    </location>
</feature>
<feature type="region of interest" description="Disordered" evidence="2">
    <location>
        <begin position="668"/>
        <end position="817"/>
    </location>
</feature>
<evidence type="ECO:0000256" key="2">
    <source>
        <dbReference type="SAM" id="MobiDB-lite"/>
    </source>
</evidence>
<dbReference type="PANTHER" id="PTHR14106:SF0">
    <property type="entry name" value="TRIADIN"/>
    <property type="match status" value="1"/>
</dbReference>
<reference evidence="4 5" key="1">
    <citation type="submission" date="2020-02" db="EMBL/GenBank/DDBJ databases">
        <title>A chromosome-scale genome assembly of the black bullhead catfish (Ameiurus melas).</title>
        <authorList>
            <person name="Wen M."/>
            <person name="Zham M."/>
            <person name="Cabau C."/>
            <person name="Klopp C."/>
            <person name="Donnadieu C."/>
            <person name="Roques C."/>
            <person name="Bouchez O."/>
            <person name="Lampietro C."/>
            <person name="Jouanno E."/>
            <person name="Herpin A."/>
            <person name="Louis A."/>
            <person name="Berthelot C."/>
            <person name="Parey E."/>
            <person name="Roest-Crollius H."/>
            <person name="Braasch I."/>
            <person name="Postlethwait J."/>
            <person name="Robinson-Rechavi M."/>
            <person name="Echchiki A."/>
            <person name="Begum T."/>
            <person name="Montfort J."/>
            <person name="Schartl M."/>
            <person name="Bobe J."/>
            <person name="Guiguen Y."/>
        </authorList>
    </citation>
    <scope>NUCLEOTIDE SEQUENCE [LARGE SCALE GENOMIC DNA]</scope>
    <source>
        <strain evidence="4">M_S1</strain>
        <tissue evidence="4">Blood</tissue>
    </source>
</reference>
<feature type="region of interest" description="Disordered" evidence="2">
    <location>
        <begin position="506"/>
        <end position="651"/>
    </location>
</feature>
<evidence type="ECO:0000256" key="1">
    <source>
        <dbReference type="ARBA" id="ARBA00004157"/>
    </source>
</evidence>
<feature type="compositionally biased region" description="Basic and acidic residues" evidence="2">
    <location>
        <begin position="1082"/>
        <end position="1093"/>
    </location>
</feature>
<protein>
    <recommendedName>
        <fullName evidence="6">Triadin</fullName>
    </recommendedName>
</protein>
<evidence type="ECO:0000313" key="5">
    <source>
        <dbReference type="Proteomes" id="UP000593565"/>
    </source>
</evidence>